<comment type="caution">
    <text evidence="2">The sequence shown here is derived from an EMBL/GenBank/DDBJ whole genome shotgun (WGS) entry which is preliminary data.</text>
</comment>
<dbReference type="EMBL" id="JSVC01000019">
    <property type="protein sequence ID" value="KIC93363.1"/>
    <property type="molecule type" value="Genomic_DNA"/>
</dbReference>
<evidence type="ECO:0000313" key="2">
    <source>
        <dbReference type="EMBL" id="KIC93363.1"/>
    </source>
</evidence>
<dbReference type="GO" id="GO:0016740">
    <property type="term" value="F:transferase activity"/>
    <property type="evidence" value="ECO:0007669"/>
    <property type="project" value="UniProtKB-KW"/>
</dbReference>
<accession>A0A0C1LCX2</accession>
<keyword evidence="3" id="KW-1185">Reference proteome</keyword>
<dbReference type="AlphaFoldDB" id="A0A0C1LCX2"/>
<name>A0A0C1LCX2_9BACT</name>
<dbReference type="STRING" id="1349421.OI18_16370"/>
<dbReference type="SUPFAM" id="SSF53448">
    <property type="entry name" value="Nucleotide-diphospho-sugar transferases"/>
    <property type="match status" value="1"/>
</dbReference>
<keyword evidence="2" id="KW-0808">Transferase</keyword>
<dbReference type="InterPro" id="IPR029044">
    <property type="entry name" value="Nucleotide-diphossugar_trans"/>
</dbReference>
<dbReference type="Pfam" id="PF00483">
    <property type="entry name" value="NTP_transferase"/>
    <property type="match status" value="1"/>
</dbReference>
<dbReference type="RefSeq" id="WP_039141780.1">
    <property type="nucleotide sequence ID" value="NZ_JSVC01000019.1"/>
</dbReference>
<reference evidence="2 3" key="1">
    <citation type="submission" date="2014-11" db="EMBL/GenBank/DDBJ databases">
        <title>Genome sequence of Flavihumibacter solisilvae 3-3.</title>
        <authorList>
            <person name="Zhou G."/>
            <person name="Li M."/>
            <person name="Wang G."/>
        </authorList>
    </citation>
    <scope>NUCLEOTIDE SEQUENCE [LARGE SCALE GENOMIC DNA]</scope>
    <source>
        <strain evidence="2 3">3-3</strain>
    </source>
</reference>
<evidence type="ECO:0000313" key="3">
    <source>
        <dbReference type="Proteomes" id="UP000031408"/>
    </source>
</evidence>
<sequence length="305" mass="34004">MQPTLVILAAGMASRYGSLKQIQSFGPSGETIMEYSIFDAMRAGFGKVVFIIRKEFENEFREIFGKKLEGKIKVEYVFQDLRSFLNGVEIPADRTKPWGTAHAVLCAKNAVNEPFAVINADDFYGRDAFEKAYTFLTAQVSEKKHAIIGYDLLKTLSEHGTVNRGVCEVDANGNLVSIAERLNISLQDGQIVCDDNQTPRTLPLDSSVSMNFWCFHPSIFSISQKMFDEFVRDHAQNPKAEFFIPIVADDFTKSGKGVIPVIPTTSQWFGVTYKEDAPSVQASLDALVEAGEYPQNLWKAENVNS</sequence>
<proteinExistence type="predicted"/>
<dbReference type="InterPro" id="IPR005835">
    <property type="entry name" value="NTP_transferase_dom"/>
</dbReference>
<dbReference type="Gene3D" id="3.90.550.10">
    <property type="entry name" value="Spore Coat Polysaccharide Biosynthesis Protein SpsA, Chain A"/>
    <property type="match status" value="1"/>
</dbReference>
<evidence type="ECO:0000259" key="1">
    <source>
        <dbReference type="Pfam" id="PF00483"/>
    </source>
</evidence>
<dbReference type="OrthoDB" id="9779926at2"/>
<dbReference type="Proteomes" id="UP000031408">
    <property type="component" value="Unassembled WGS sequence"/>
</dbReference>
<gene>
    <name evidence="2" type="ORF">OI18_16370</name>
</gene>
<feature type="domain" description="Nucleotidyl transferase" evidence="1">
    <location>
        <begin position="6"/>
        <end position="180"/>
    </location>
</feature>
<organism evidence="2 3">
    <name type="scientific">Flavihumibacter solisilvae</name>
    <dbReference type="NCBI Taxonomy" id="1349421"/>
    <lineage>
        <taxon>Bacteria</taxon>
        <taxon>Pseudomonadati</taxon>
        <taxon>Bacteroidota</taxon>
        <taxon>Chitinophagia</taxon>
        <taxon>Chitinophagales</taxon>
        <taxon>Chitinophagaceae</taxon>
        <taxon>Flavihumibacter</taxon>
    </lineage>
</organism>
<protein>
    <submittedName>
        <fullName evidence="2">Nucleotidyltransferase</fullName>
    </submittedName>
</protein>